<dbReference type="AlphaFoldDB" id="F5YB82"/>
<protein>
    <submittedName>
        <fullName evidence="1">Uncharacterized protein</fullName>
    </submittedName>
</protein>
<reference evidence="1 2" key="2">
    <citation type="journal article" date="2011" name="ISME J.">
        <title>RNA-seq reveals cooperative metabolic interactions between two termite-gut spirochete species in co-culture.</title>
        <authorList>
            <person name="Rosenthal A.Z."/>
            <person name="Matson E.G."/>
            <person name="Eldar A."/>
            <person name="Leadbetter J.R."/>
        </authorList>
    </citation>
    <scope>NUCLEOTIDE SEQUENCE [LARGE SCALE GENOMIC DNA]</scope>
    <source>
        <strain evidence="2">ATCC BAA-888 / DSM 13862 / ZAS-9</strain>
    </source>
</reference>
<keyword evidence="2" id="KW-1185">Reference proteome</keyword>
<dbReference type="KEGG" id="taz:TREAZ_2985"/>
<sequence>MLALGLVLAGCDNGSTSSVGEYNLIWGAYNNYVTMTDIENTIANQNWPVTSANDGKYAIGDTARSIRTYCVGSQYFTDGGAADGSYEDLLNYTSNGIGLPSDLKNAMASQKASVPIAGVFKNPLNLEVMFYVSKN</sequence>
<dbReference type="EMBL" id="CP001841">
    <property type="protein sequence ID" value="AEF82955.1"/>
    <property type="molecule type" value="Genomic_DNA"/>
</dbReference>
<evidence type="ECO:0000313" key="1">
    <source>
        <dbReference type="EMBL" id="AEF82955.1"/>
    </source>
</evidence>
<accession>F5YB82</accession>
<gene>
    <name evidence="1" type="ordered locus">TREAZ_2985</name>
</gene>
<proteinExistence type="predicted"/>
<reference evidence="2" key="1">
    <citation type="submission" date="2009-12" db="EMBL/GenBank/DDBJ databases">
        <title>Complete sequence of Treponema azotonutricium strain ZAS-9.</title>
        <authorList>
            <person name="Tetu S.G."/>
            <person name="Matson E."/>
            <person name="Ren Q."/>
            <person name="Seshadri R."/>
            <person name="Elbourne L."/>
            <person name="Hassan K.A."/>
            <person name="Durkin A."/>
            <person name="Radune D."/>
            <person name="Mohamoud Y."/>
            <person name="Shay R."/>
            <person name="Jin S."/>
            <person name="Zhang X."/>
            <person name="Lucey K."/>
            <person name="Ballor N.R."/>
            <person name="Ottesen E."/>
            <person name="Rosenthal R."/>
            <person name="Allen A."/>
            <person name="Leadbetter J.R."/>
            <person name="Paulsen I.T."/>
        </authorList>
    </citation>
    <scope>NUCLEOTIDE SEQUENCE [LARGE SCALE GENOMIC DNA]</scope>
    <source>
        <strain evidence="2">ATCC BAA-888 / DSM 13862 / ZAS-9</strain>
    </source>
</reference>
<dbReference type="Proteomes" id="UP000009222">
    <property type="component" value="Chromosome"/>
</dbReference>
<evidence type="ECO:0000313" key="2">
    <source>
        <dbReference type="Proteomes" id="UP000009222"/>
    </source>
</evidence>
<name>F5YB82_LEAAZ</name>
<organism evidence="1 2">
    <name type="scientific">Leadbettera azotonutricia (strain ATCC BAA-888 / DSM 13862 / ZAS-9)</name>
    <name type="common">Treponema azotonutricium</name>
    <dbReference type="NCBI Taxonomy" id="545695"/>
    <lineage>
        <taxon>Bacteria</taxon>
        <taxon>Pseudomonadati</taxon>
        <taxon>Spirochaetota</taxon>
        <taxon>Spirochaetia</taxon>
        <taxon>Spirochaetales</taxon>
        <taxon>Breznakiellaceae</taxon>
        <taxon>Leadbettera</taxon>
    </lineage>
</organism>
<dbReference type="HOGENOM" id="CLU_1884861_0_0_12"/>
<dbReference type="InParanoid" id="F5YB82"/>